<evidence type="ECO:0000313" key="2">
    <source>
        <dbReference type="Proteomes" id="UP000265489"/>
    </source>
</evidence>
<protein>
    <submittedName>
        <fullName evidence="1">Uncharacterized protein</fullName>
    </submittedName>
</protein>
<dbReference type="AlphaFoldDB" id="A0A395WB92"/>
<name>A0A395WB92_9FIRM</name>
<dbReference type="Proteomes" id="UP000265489">
    <property type="component" value="Unassembled WGS sequence"/>
</dbReference>
<evidence type="ECO:0000313" key="1">
    <source>
        <dbReference type="EMBL" id="RGU94024.1"/>
    </source>
</evidence>
<reference evidence="1 2" key="1">
    <citation type="submission" date="2018-08" db="EMBL/GenBank/DDBJ databases">
        <title>A genome reference for cultivated species of the human gut microbiota.</title>
        <authorList>
            <person name="Zou Y."/>
            <person name="Xue W."/>
            <person name="Luo G."/>
        </authorList>
    </citation>
    <scope>NUCLEOTIDE SEQUENCE [LARGE SCALE GENOMIC DNA]</scope>
    <source>
        <strain evidence="1 2">AF15-20</strain>
    </source>
</reference>
<dbReference type="EMBL" id="QRYQ01000001">
    <property type="protein sequence ID" value="RGU94024.1"/>
    <property type="molecule type" value="Genomic_DNA"/>
</dbReference>
<gene>
    <name evidence="1" type="ORF">DWW32_00485</name>
</gene>
<dbReference type="RefSeq" id="WP_118324227.1">
    <property type="nucleotide sequence ID" value="NZ_CAUEVG010000003.1"/>
</dbReference>
<organism evidence="1 2">
    <name type="scientific">Holdemanella biformis</name>
    <dbReference type="NCBI Taxonomy" id="1735"/>
    <lineage>
        <taxon>Bacteria</taxon>
        <taxon>Bacillati</taxon>
        <taxon>Bacillota</taxon>
        <taxon>Erysipelotrichia</taxon>
        <taxon>Erysipelotrichales</taxon>
        <taxon>Erysipelotrichaceae</taxon>
        <taxon>Holdemanella</taxon>
    </lineage>
</organism>
<accession>A0A395WB92</accession>
<comment type="caution">
    <text evidence="1">The sequence shown here is derived from an EMBL/GenBank/DDBJ whole genome shotgun (WGS) entry which is preliminary data.</text>
</comment>
<proteinExistence type="predicted"/>
<sequence length="70" mass="8325">MKFIPKEELAFIVDHLDIDDACNDTMQQIFDIYGDDWFVEGCGWLIIKENEERKKELERLGYKGVKKIQD</sequence>